<dbReference type="InterPro" id="IPR037359">
    <property type="entry name" value="NST/OST"/>
</dbReference>
<dbReference type="PANTHER" id="PTHR10605:SF56">
    <property type="entry name" value="BIFUNCTIONAL HEPARAN SULFATE N-DEACETYLASE_N-SULFOTRANSFERASE"/>
    <property type="match status" value="1"/>
</dbReference>
<dbReference type="SUPFAM" id="SSF52540">
    <property type="entry name" value="P-loop containing nucleoside triphosphate hydrolases"/>
    <property type="match status" value="1"/>
</dbReference>
<feature type="domain" description="Sulfotransferase" evidence="3">
    <location>
        <begin position="8"/>
        <end position="273"/>
    </location>
</feature>
<organism evidence="4 5">
    <name type="scientific">Haloarcula limicola</name>
    <dbReference type="NCBI Taxonomy" id="1429915"/>
    <lineage>
        <taxon>Archaea</taxon>
        <taxon>Methanobacteriati</taxon>
        <taxon>Methanobacteriota</taxon>
        <taxon>Stenosarchaea group</taxon>
        <taxon>Halobacteria</taxon>
        <taxon>Halobacteriales</taxon>
        <taxon>Haloarculaceae</taxon>
        <taxon>Haloarcula</taxon>
    </lineage>
</organism>
<dbReference type="PANTHER" id="PTHR10605">
    <property type="entry name" value="HEPARAN SULFATE SULFOTRANSFERASE"/>
    <property type="match status" value="1"/>
</dbReference>
<protein>
    <submittedName>
        <fullName evidence="4">Sulfotransferase</fullName>
    </submittedName>
</protein>
<dbReference type="Pfam" id="PF00685">
    <property type="entry name" value="Sulfotransfer_1"/>
    <property type="match status" value="1"/>
</dbReference>
<evidence type="ECO:0000256" key="1">
    <source>
        <dbReference type="ARBA" id="ARBA00022679"/>
    </source>
</evidence>
<dbReference type="InterPro" id="IPR027417">
    <property type="entry name" value="P-loop_NTPase"/>
</dbReference>
<dbReference type="InterPro" id="IPR000863">
    <property type="entry name" value="Sulfotransferase_dom"/>
</dbReference>
<keyword evidence="5" id="KW-1185">Reference proteome</keyword>
<reference evidence="4 5" key="1">
    <citation type="submission" date="2021-06" db="EMBL/GenBank/DDBJ databases">
        <title>New haloarchaea isolates fom saline soil.</title>
        <authorList>
            <person name="Duran-Viseras A."/>
            <person name="Sanchez-Porro C.S."/>
            <person name="Ventosa A."/>
        </authorList>
    </citation>
    <scope>NUCLEOTIDE SEQUENCE [LARGE SCALE GENOMIC DNA]</scope>
    <source>
        <strain evidence="4 5">JCM 183640</strain>
    </source>
</reference>
<dbReference type="RefSeq" id="WP_162316271.1">
    <property type="nucleotide sequence ID" value="NZ_JAHQXF010000001.1"/>
</dbReference>
<evidence type="ECO:0000313" key="5">
    <source>
        <dbReference type="Proteomes" id="UP000766550"/>
    </source>
</evidence>
<dbReference type="Gene3D" id="3.40.50.300">
    <property type="entry name" value="P-loop containing nucleotide triphosphate hydrolases"/>
    <property type="match status" value="1"/>
</dbReference>
<keyword evidence="2" id="KW-0325">Glycoprotein</keyword>
<evidence type="ECO:0000259" key="3">
    <source>
        <dbReference type="Pfam" id="PF00685"/>
    </source>
</evidence>
<dbReference type="AlphaFoldDB" id="A0A8J7Y6Q6"/>
<gene>
    <name evidence="4" type="ORF">KTS45_02790</name>
</gene>
<proteinExistence type="predicted"/>
<sequence length="295" mass="35265">MQNASRPTFLIPGVSRAGTTTLHDYLSEHDDIFMPAAKELRFFDRDENYSRGTEYYEQQFANHDGETAVGEASPPYWYRGITFDSNRNYRFDPSDDPPARIREQYPDIKLIFTLRNPISRAYSQYWKNVRQGRERVYPFSDAIEAEIEGSRDHRDTAMCWYYKNQYSTHLERWFDLFDEDQILLLIFEEWIGDPPAALDRICEFLDVEPPEQWRDTDRQKNETKTPKNLRLNEIYHDHLRWTGIGELIYYLNLRTGYPEMDSEMERYLADAFESEISAVERIIGRKLDVWRNDPF</sequence>
<dbReference type="EMBL" id="JAHQXF010000001">
    <property type="protein sequence ID" value="MBV0923116.1"/>
    <property type="molecule type" value="Genomic_DNA"/>
</dbReference>
<comment type="caution">
    <text evidence="4">The sequence shown here is derived from an EMBL/GenBank/DDBJ whole genome shotgun (WGS) entry which is preliminary data.</text>
</comment>
<keyword evidence="1" id="KW-0808">Transferase</keyword>
<dbReference type="OrthoDB" id="350962at2157"/>
<dbReference type="Proteomes" id="UP000766550">
    <property type="component" value="Unassembled WGS sequence"/>
</dbReference>
<evidence type="ECO:0000256" key="2">
    <source>
        <dbReference type="ARBA" id="ARBA00023180"/>
    </source>
</evidence>
<dbReference type="GO" id="GO:0008146">
    <property type="term" value="F:sulfotransferase activity"/>
    <property type="evidence" value="ECO:0007669"/>
    <property type="project" value="InterPro"/>
</dbReference>
<evidence type="ECO:0000313" key="4">
    <source>
        <dbReference type="EMBL" id="MBV0923116.1"/>
    </source>
</evidence>
<accession>A0A8J7Y6Q6</accession>
<name>A0A8J7Y6Q6_9EURY</name>